<evidence type="ECO:0000256" key="2">
    <source>
        <dbReference type="SAM" id="Phobius"/>
    </source>
</evidence>
<evidence type="ECO:0008006" key="5">
    <source>
        <dbReference type="Google" id="ProtNLM"/>
    </source>
</evidence>
<proteinExistence type="predicted"/>
<dbReference type="Proteomes" id="UP001336020">
    <property type="component" value="Unassembled WGS sequence"/>
</dbReference>
<dbReference type="EMBL" id="JAUTXY010000016">
    <property type="protein sequence ID" value="MEE2061155.1"/>
    <property type="molecule type" value="Genomic_DNA"/>
</dbReference>
<dbReference type="RefSeq" id="WP_330136327.1">
    <property type="nucleotide sequence ID" value="NZ_JAUTXY010000016.1"/>
</dbReference>
<evidence type="ECO:0000313" key="4">
    <source>
        <dbReference type="Proteomes" id="UP001336020"/>
    </source>
</evidence>
<name>A0ABU7LHX9_9NOCA</name>
<protein>
    <recommendedName>
        <fullName evidence="5">DUF2530 domain-containing protein</fullName>
    </recommendedName>
</protein>
<keyword evidence="2" id="KW-0812">Transmembrane</keyword>
<accession>A0ABU7LHX9</accession>
<feature type="transmembrane region" description="Helical" evidence="2">
    <location>
        <begin position="61"/>
        <end position="82"/>
    </location>
</feature>
<keyword evidence="2" id="KW-0472">Membrane</keyword>
<reference evidence="3 4" key="1">
    <citation type="submission" date="2023-07" db="EMBL/GenBank/DDBJ databases">
        <authorList>
            <person name="Girao M."/>
            <person name="Carvalho M.F."/>
        </authorList>
    </citation>
    <scope>NUCLEOTIDE SEQUENCE [LARGE SCALE GENOMIC DNA]</scope>
    <source>
        <strain evidence="3 4">YIM65754</strain>
    </source>
</reference>
<feature type="transmembrane region" description="Helical" evidence="2">
    <location>
        <begin position="34"/>
        <end position="55"/>
    </location>
</feature>
<organism evidence="3 4">
    <name type="scientific">Rhodococcus artemisiae</name>
    <dbReference type="NCBI Taxonomy" id="714159"/>
    <lineage>
        <taxon>Bacteria</taxon>
        <taxon>Bacillati</taxon>
        <taxon>Actinomycetota</taxon>
        <taxon>Actinomycetes</taxon>
        <taxon>Mycobacteriales</taxon>
        <taxon>Nocardiaceae</taxon>
        <taxon>Rhodococcus</taxon>
    </lineage>
</organism>
<gene>
    <name evidence="3" type="ORF">Q7514_26875</name>
</gene>
<feature type="region of interest" description="Disordered" evidence="1">
    <location>
        <begin position="1"/>
        <end position="31"/>
    </location>
</feature>
<evidence type="ECO:0000256" key="1">
    <source>
        <dbReference type="SAM" id="MobiDB-lite"/>
    </source>
</evidence>
<evidence type="ECO:0000313" key="3">
    <source>
        <dbReference type="EMBL" id="MEE2061155.1"/>
    </source>
</evidence>
<comment type="caution">
    <text evidence="3">The sequence shown here is derived from an EMBL/GenBank/DDBJ whole genome shotgun (WGS) entry which is preliminary data.</text>
</comment>
<keyword evidence="2" id="KW-1133">Transmembrane helix</keyword>
<sequence length="87" mass="9366">MDDPYGIRPNQRSGTPEPLSAAGIRPGGEPRDRATGTLWVVLAVCVGLNAVFSIVKPDDVLFSLVFGIPAVLCLVMLVARYLGRRRS</sequence>
<keyword evidence="4" id="KW-1185">Reference proteome</keyword>